<feature type="transmembrane region" description="Helical" evidence="1">
    <location>
        <begin position="47"/>
        <end position="67"/>
    </location>
</feature>
<evidence type="ECO:0000313" key="3">
    <source>
        <dbReference type="EMBL" id="MBB6669162.1"/>
    </source>
</evidence>
<evidence type="ECO:0000259" key="2">
    <source>
        <dbReference type="PROSITE" id="PS51782"/>
    </source>
</evidence>
<dbReference type="Proteomes" id="UP000547209">
    <property type="component" value="Unassembled WGS sequence"/>
</dbReference>
<reference evidence="3 4" key="1">
    <citation type="submission" date="2020-08" db="EMBL/GenBank/DDBJ databases">
        <title>Cohnella phylogeny.</title>
        <authorList>
            <person name="Dunlap C."/>
        </authorList>
    </citation>
    <scope>NUCLEOTIDE SEQUENCE [LARGE SCALE GENOMIC DNA]</scope>
    <source>
        <strain evidence="3 4">DSM 28246</strain>
    </source>
</reference>
<evidence type="ECO:0000256" key="1">
    <source>
        <dbReference type="SAM" id="Phobius"/>
    </source>
</evidence>
<dbReference type="EMBL" id="JACJVP010000001">
    <property type="protein sequence ID" value="MBB6669162.1"/>
    <property type="molecule type" value="Genomic_DNA"/>
</dbReference>
<feature type="domain" description="LysM" evidence="2">
    <location>
        <begin position="80"/>
        <end position="130"/>
    </location>
</feature>
<dbReference type="Gene3D" id="3.10.350.10">
    <property type="entry name" value="LysM domain"/>
    <property type="match status" value="1"/>
</dbReference>
<keyword evidence="1" id="KW-1133">Transmembrane helix</keyword>
<dbReference type="CDD" id="cd00118">
    <property type="entry name" value="LysM"/>
    <property type="match status" value="1"/>
</dbReference>
<name>A0A7X0RKH9_9BACL</name>
<proteinExistence type="predicted"/>
<keyword evidence="1" id="KW-0812">Transmembrane</keyword>
<accession>A0A7X0RKH9</accession>
<protein>
    <submittedName>
        <fullName evidence="3">LysM peptidoglycan-binding domain-containing protein</fullName>
    </submittedName>
</protein>
<organism evidence="3 4">
    <name type="scientific">Cohnella nanjingensis</name>
    <dbReference type="NCBI Taxonomy" id="1387779"/>
    <lineage>
        <taxon>Bacteria</taxon>
        <taxon>Bacillati</taxon>
        <taxon>Bacillota</taxon>
        <taxon>Bacilli</taxon>
        <taxon>Bacillales</taxon>
        <taxon>Paenibacillaceae</taxon>
        <taxon>Cohnella</taxon>
    </lineage>
</organism>
<dbReference type="SMART" id="SM00257">
    <property type="entry name" value="LysM"/>
    <property type="match status" value="1"/>
</dbReference>
<dbReference type="SUPFAM" id="SSF54106">
    <property type="entry name" value="LysM domain"/>
    <property type="match status" value="1"/>
</dbReference>
<keyword evidence="1" id="KW-0472">Membrane</keyword>
<comment type="caution">
    <text evidence="3">The sequence shown here is derived from an EMBL/GenBank/DDBJ whole genome shotgun (WGS) entry which is preliminary data.</text>
</comment>
<dbReference type="RefSeq" id="WP_185140605.1">
    <property type="nucleotide sequence ID" value="NZ_JACJVP010000001.1"/>
</dbReference>
<dbReference type="InterPro" id="IPR036779">
    <property type="entry name" value="LysM_dom_sf"/>
</dbReference>
<dbReference type="InterPro" id="IPR018392">
    <property type="entry name" value="LysM"/>
</dbReference>
<evidence type="ECO:0000313" key="4">
    <source>
        <dbReference type="Proteomes" id="UP000547209"/>
    </source>
</evidence>
<dbReference type="AlphaFoldDB" id="A0A7X0RKH9"/>
<dbReference type="Pfam" id="PF01476">
    <property type="entry name" value="LysM"/>
    <property type="match status" value="1"/>
</dbReference>
<sequence length="140" mass="14844">MVQAWVLGSNSTVVSGAESNGFTYKKTEKVKGRARAAAFGFRSARSFFFLAAFLLLFSGFAVVRSFAGASAPEPAAATEAVVSVDAGDTLWSIAESVKRDGLDTREAVHRIMKRNGLTSSSLDSGQELIIPVSITPRLPS</sequence>
<keyword evidence="4" id="KW-1185">Reference proteome</keyword>
<dbReference type="PROSITE" id="PS51782">
    <property type="entry name" value="LYSM"/>
    <property type="match status" value="1"/>
</dbReference>
<gene>
    <name evidence="3" type="ORF">H7C19_00515</name>
</gene>